<dbReference type="Pfam" id="PF11876">
    <property type="entry name" value="TsiV"/>
    <property type="match status" value="1"/>
</dbReference>
<sequence length="121" mass="13728">MVGVKREVIKQCSRYPGIDVPDESIGWRLGTRLWGVHWLTFLGQPVLGALGGAAALRTRLRTPGVDVQEVEGERAVVTLGEWPEAGDTETGRVLPAYRELARVLEPWLYQEQRSWERRFLD</sequence>
<evidence type="ECO:0000313" key="1">
    <source>
        <dbReference type="EMBL" id="MDC0710710.1"/>
    </source>
</evidence>
<protein>
    <submittedName>
        <fullName evidence="1">DUF3396 domain-containing protein</fullName>
    </submittedName>
</protein>
<gene>
    <name evidence="1" type="ORF">POL68_19695</name>
</gene>
<keyword evidence="2" id="KW-1185">Reference proteome</keyword>
<comment type="caution">
    <text evidence="1">The sequence shown here is derived from an EMBL/GenBank/DDBJ whole genome shotgun (WGS) entry which is preliminary data.</text>
</comment>
<name>A0ABT5DAL1_9BACT</name>
<dbReference type="Proteomes" id="UP001221838">
    <property type="component" value="Unassembled WGS sequence"/>
</dbReference>
<accession>A0ABT5DAL1</accession>
<dbReference type="InterPro" id="IPR021815">
    <property type="entry name" value="TsiV"/>
</dbReference>
<proteinExistence type="predicted"/>
<organism evidence="1 2">
    <name type="scientific">Stigmatella ashevillensis</name>
    <dbReference type="NCBI Taxonomy" id="2995309"/>
    <lineage>
        <taxon>Bacteria</taxon>
        <taxon>Pseudomonadati</taxon>
        <taxon>Myxococcota</taxon>
        <taxon>Myxococcia</taxon>
        <taxon>Myxococcales</taxon>
        <taxon>Cystobacterineae</taxon>
        <taxon>Archangiaceae</taxon>
        <taxon>Stigmatella</taxon>
    </lineage>
</organism>
<dbReference type="RefSeq" id="WP_272146195.1">
    <property type="nucleotide sequence ID" value="NZ_JAQNDM010000002.1"/>
</dbReference>
<evidence type="ECO:0000313" key="2">
    <source>
        <dbReference type="Proteomes" id="UP001221838"/>
    </source>
</evidence>
<reference evidence="1 2" key="1">
    <citation type="submission" date="2022-11" db="EMBL/GenBank/DDBJ databases">
        <title>Minimal conservation of predation-associated metabolite biosynthetic gene clusters underscores biosynthetic potential of Myxococcota including descriptions for ten novel species: Archangium lansinium sp. nov., Myxococcus landrumus sp. nov., Nannocystis bai.</title>
        <authorList>
            <person name="Ahearne A."/>
            <person name="Stevens C."/>
            <person name="Dowd S."/>
        </authorList>
    </citation>
    <scope>NUCLEOTIDE SEQUENCE [LARGE SCALE GENOMIC DNA]</scope>
    <source>
        <strain evidence="1 2">NCWAL01</strain>
    </source>
</reference>
<dbReference type="EMBL" id="JAQNDM010000002">
    <property type="protein sequence ID" value="MDC0710710.1"/>
    <property type="molecule type" value="Genomic_DNA"/>
</dbReference>